<organism evidence="1 2">
    <name type="scientific">Svornostia abyssi</name>
    <dbReference type="NCBI Taxonomy" id="2898438"/>
    <lineage>
        <taxon>Bacteria</taxon>
        <taxon>Bacillati</taxon>
        <taxon>Actinomycetota</taxon>
        <taxon>Thermoleophilia</taxon>
        <taxon>Solirubrobacterales</taxon>
        <taxon>Baekduiaceae</taxon>
        <taxon>Svornostia</taxon>
    </lineage>
</organism>
<keyword evidence="2" id="KW-1185">Reference proteome</keyword>
<dbReference type="Proteomes" id="UP001058860">
    <property type="component" value="Chromosome"/>
</dbReference>
<proteinExistence type="predicted"/>
<reference evidence="2" key="1">
    <citation type="submission" date="2021-11" db="EMBL/GenBank/DDBJ databases">
        <title>Cultivation dependent microbiological survey of springs from the worlds oldest radium mine currently devoted to the extraction of radon-saturated water.</title>
        <authorList>
            <person name="Kapinusova G."/>
            <person name="Smrhova T."/>
            <person name="Strejcek M."/>
            <person name="Suman J."/>
            <person name="Jani K."/>
            <person name="Pajer P."/>
            <person name="Uhlik O."/>
        </authorList>
    </citation>
    <scope>NUCLEOTIDE SEQUENCE [LARGE SCALE GENOMIC DNA]</scope>
    <source>
        <strain evidence="2">J379</strain>
    </source>
</reference>
<gene>
    <name evidence="1" type="ORF">LRS13_23755</name>
</gene>
<protein>
    <submittedName>
        <fullName evidence="1">Uncharacterized protein</fullName>
    </submittedName>
</protein>
<evidence type="ECO:0000313" key="1">
    <source>
        <dbReference type="EMBL" id="UUY03648.1"/>
    </source>
</evidence>
<name>A0ABY5PG65_9ACTN</name>
<dbReference type="EMBL" id="CP088295">
    <property type="protein sequence ID" value="UUY03648.1"/>
    <property type="molecule type" value="Genomic_DNA"/>
</dbReference>
<accession>A0ABY5PG65</accession>
<evidence type="ECO:0000313" key="2">
    <source>
        <dbReference type="Proteomes" id="UP001058860"/>
    </source>
</evidence>
<sequence>MRTISDAVDPLRDAGLETDALPQAIETREIGDWRARTPLGAQKLTFGAFLDRAAVAETMARRIGAERVAAGFAAAGGAPRAADVVEGLLAPAATAPGTKTGPSGAGRS</sequence>
<dbReference type="RefSeq" id="WP_353864150.1">
    <property type="nucleotide sequence ID" value="NZ_CP088295.1"/>
</dbReference>